<keyword evidence="5" id="KW-1185">Reference proteome</keyword>
<comment type="caution">
    <text evidence="4">The sequence shown here is derived from an EMBL/GenBank/DDBJ whole genome shotgun (WGS) entry which is preliminary data.</text>
</comment>
<protein>
    <submittedName>
        <fullName evidence="4">GNAT family N-acetyltransferase</fullName>
    </submittedName>
</protein>
<sequence>MDIRAYNYLPEEARAIRRAVFMEEQGFVDEFDEVDDIATHIVLFDGGEAVATCRLFPSGEPGEYVVGRLAVMRGHRGSHLGARTLAGAEDEAARRGATSVVLHAQVRAAGFYESQGYERFGEQDLDEGCPHVWMRKSLA</sequence>
<evidence type="ECO:0000256" key="2">
    <source>
        <dbReference type="ARBA" id="ARBA00023315"/>
    </source>
</evidence>
<organism evidence="4 5">
    <name type="scientific">Olsenella profusa</name>
    <dbReference type="NCBI Taxonomy" id="138595"/>
    <lineage>
        <taxon>Bacteria</taxon>
        <taxon>Bacillati</taxon>
        <taxon>Actinomycetota</taxon>
        <taxon>Coriobacteriia</taxon>
        <taxon>Coriobacteriales</taxon>
        <taxon>Atopobiaceae</taxon>
        <taxon>Olsenella</taxon>
    </lineage>
</organism>
<dbReference type="Pfam" id="PF13673">
    <property type="entry name" value="Acetyltransf_10"/>
    <property type="match status" value="1"/>
</dbReference>
<feature type="domain" description="N-acetyltransferase" evidence="3">
    <location>
        <begin position="1"/>
        <end position="139"/>
    </location>
</feature>
<dbReference type="InterPro" id="IPR000182">
    <property type="entry name" value="GNAT_dom"/>
</dbReference>
<reference evidence="4 5" key="1">
    <citation type="journal article" date="2021" name="Sci. Rep.">
        <title>The distribution of antibiotic resistance genes in chicken gut microbiota commensals.</title>
        <authorList>
            <person name="Juricova H."/>
            <person name="Matiasovicova J."/>
            <person name="Kubasova T."/>
            <person name="Cejkova D."/>
            <person name="Rychlik I."/>
        </authorList>
    </citation>
    <scope>NUCLEOTIDE SEQUENCE [LARGE SCALE GENOMIC DNA]</scope>
    <source>
        <strain evidence="4 5">An794</strain>
    </source>
</reference>
<keyword evidence="2" id="KW-0012">Acyltransferase</keyword>
<dbReference type="Proteomes" id="UP000712527">
    <property type="component" value="Unassembled WGS sequence"/>
</dbReference>
<dbReference type="RefSeq" id="WP_204792572.1">
    <property type="nucleotide sequence ID" value="NZ_JACSNQ010000002.1"/>
</dbReference>
<dbReference type="PANTHER" id="PTHR43877:SF2">
    <property type="entry name" value="AMINOALKYLPHOSPHONATE N-ACETYLTRANSFERASE-RELATED"/>
    <property type="match status" value="1"/>
</dbReference>
<dbReference type="Gene3D" id="3.40.630.30">
    <property type="match status" value="1"/>
</dbReference>
<name>A0ABS2F057_9ACTN</name>
<evidence type="ECO:0000313" key="5">
    <source>
        <dbReference type="Proteomes" id="UP000712527"/>
    </source>
</evidence>
<dbReference type="PANTHER" id="PTHR43877">
    <property type="entry name" value="AMINOALKYLPHOSPHONATE N-ACETYLTRANSFERASE-RELATED-RELATED"/>
    <property type="match status" value="1"/>
</dbReference>
<dbReference type="PROSITE" id="PS51186">
    <property type="entry name" value="GNAT"/>
    <property type="match status" value="1"/>
</dbReference>
<dbReference type="CDD" id="cd04301">
    <property type="entry name" value="NAT_SF"/>
    <property type="match status" value="1"/>
</dbReference>
<dbReference type="InterPro" id="IPR050832">
    <property type="entry name" value="Bact_Acetyltransf"/>
</dbReference>
<dbReference type="SUPFAM" id="SSF55729">
    <property type="entry name" value="Acyl-CoA N-acyltransferases (Nat)"/>
    <property type="match status" value="1"/>
</dbReference>
<dbReference type="EMBL" id="JACSNQ010000002">
    <property type="protein sequence ID" value="MBM6774208.1"/>
    <property type="molecule type" value="Genomic_DNA"/>
</dbReference>
<accession>A0ABS2F057</accession>
<proteinExistence type="predicted"/>
<keyword evidence="1" id="KW-0808">Transferase</keyword>
<evidence type="ECO:0000256" key="1">
    <source>
        <dbReference type="ARBA" id="ARBA00022679"/>
    </source>
</evidence>
<evidence type="ECO:0000259" key="3">
    <source>
        <dbReference type="PROSITE" id="PS51186"/>
    </source>
</evidence>
<dbReference type="InterPro" id="IPR016181">
    <property type="entry name" value="Acyl_CoA_acyltransferase"/>
</dbReference>
<gene>
    <name evidence="4" type="ORF">H9X80_01385</name>
</gene>
<evidence type="ECO:0000313" key="4">
    <source>
        <dbReference type="EMBL" id="MBM6774208.1"/>
    </source>
</evidence>